<comment type="caution">
    <text evidence="2">The sequence shown here is derived from an EMBL/GenBank/DDBJ whole genome shotgun (WGS) entry which is preliminary data.</text>
</comment>
<feature type="domain" description="Glyoxalase-like" evidence="1">
    <location>
        <begin position="131"/>
        <end position="228"/>
    </location>
</feature>
<dbReference type="PANTHER" id="PTHR35908:SF1">
    <property type="entry name" value="CONSERVED PROTEIN"/>
    <property type="match status" value="1"/>
</dbReference>
<dbReference type="OrthoDB" id="5524593at2"/>
<dbReference type="EMBL" id="SPQB01000022">
    <property type="protein sequence ID" value="TFU32585.1"/>
    <property type="molecule type" value="Genomic_DNA"/>
</dbReference>
<dbReference type="InterPro" id="IPR041581">
    <property type="entry name" value="Glyoxalase_6"/>
</dbReference>
<dbReference type="AlphaFoldDB" id="A0A4Y9FTL2"/>
<proteinExistence type="predicted"/>
<evidence type="ECO:0000313" key="2">
    <source>
        <dbReference type="EMBL" id="TFU32585.1"/>
    </source>
</evidence>
<protein>
    <submittedName>
        <fullName evidence="2">VOC family protein</fullName>
    </submittedName>
</protein>
<feature type="domain" description="Glyoxalase-like" evidence="1">
    <location>
        <begin position="8"/>
        <end position="114"/>
    </location>
</feature>
<sequence>MSLRLEAVAFEAEDPRTAGAFWAGLLGREALEEPDGMLVPGDETQVGIRFVQLMTPDAAPDRLHLHVTIATVDDQRHTLERALRLGGRRRGTKPPPPGHIVYMSDAAGYDFCLIEPGNAYLDGCGPLGEVTCEGTRAGATFWRDALGWAVVWDEGEQLAIQSPHGGTKIAWDGEDAPPDVGGTRQRFDLVASDADAAVERLIDFGARFLGRRDGAVWLTDPDGGEFTVRRG</sequence>
<accession>A0A4Y9FTL2</accession>
<dbReference type="Proteomes" id="UP000298358">
    <property type="component" value="Unassembled WGS sequence"/>
</dbReference>
<dbReference type="InterPro" id="IPR029068">
    <property type="entry name" value="Glyas_Bleomycin-R_OHBP_Dase"/>
</dbReference>
<dbReference type="CDD" id="cd06587">
    <property type="entry name" value="VOC"/>
    <property type="match status" value="1"/>
</dbReference>
<gene>
    <name evidence="2" type="ORF">E4U02_09795</name>
</gene>
<keyword evidence="3" id="KW-1185">Reference proteome</keyword>
<reference evidence="2 3" key="1">
    <citation type="submission" date="2019-03" db="EMBL/GenBank/DDBJ databases">
        <title>Diversity of the mouse oral microbiome.</title>
        <authorList>
            <person name="Joseph S."/>
            <person name="Aduse-Opoku J."/>
            <person name="Curtis M."/>
            <person name="Wade W."/>
            <person name="Hashim A."/>
        </authorList>
    </citation>
    <scope>NUCLEOTIDE SEQUENCE [LARGE SCALE GENOMIC DNA]</scope>
    <source>
        <strain evidence="2 3">P1012</strain>
    </source>
</reference>
<dbReference type="PANTHER" id="PTHR35908">
    <property type="entry name" value="HYPOTHETICAL FUSION PROTEIN"/>
    <property type="match status" value="1"/>
</dbReference>
<organism evidence="2 3">
    <name type="scientific">Microbacterium paludicola</name>
    <dbReference type="NCBI Taxonomy" id="300019"/>
    <lineage>
        <taxon>Bacteria</taxon>
        <taxon>Bacillati</taxon>
        <taxon>Actinomycetota</taxon>
        <taxon>Actinomycetes</taxon>
        <taxon>Micrococcales</taxon>
        <taxon>Microbacteriaceae</taxon>
        <taxon>Microbacterium</taxon>
    </lineage>
</organism>
<dbReference type="SUPFAM" id="SSF54593">
    <property type="entry name" value="Glyoxalase/Bleomycin resistance protein/Dihydroxybiphenyl dioxygenase"/>
    <property type="match status" value="2"/>
</dbReference>
<dbReference type="Gene3D" id="3.10.180.10">
    <property type="entry name" value="2,3-Dihydroxybiphenyl 1,2-Dioxygenase, domain 1"/>
    <property type="match status" value="2"/>
</dbReference>
<evidence type="ECO:0000259" key="1">
    <source>
        <dbReference type="Pfam" id="PF18029"/>
    </source>
</evidence>
<evidence type="ECO:0000313" key="3">
    <source>
        <dbReference type="Proteomes" id="UP000298358"/>
    </source>
</evidence>
<dbReference type="RefSeq" id="WP_135114659.1">
    <property type="nucleotide sequence ID" value="NZ_JADGLL010000022.1"/>
</dbReference>
<dbReference type="Pfam" id="PF18029">
    <property type="entry name" value="Glyoxalase_6"/>
    <property type="match status" value="2"/>
</dbReference>
<name>A0A4Y9FTL2_9MICO</name>